<feature type="transmembrane region" description="Helical" evidence="1">
    <location>
        <begin position="108"/>
        <end position="130"/>
    </location>
</feature>
<dbReference type="AlphaFoldDB" id="A0A3R7CQ63"/>
<dbReference type="EMBL" id="CP032744">
    <property type="protein sequence ID" value="AYJ39657.1"/>
    <property type="molecule type" value="Genomic_DNA"/>
</dbReference>
<sequence length="200" mass="22331">MGKMTKRTLIPVRLWIVGIVSTLIIMYAWSRSLLGRPLQLGNQRFTWLGLVYLTGGYLFLLVAPWLTNRLALTPFEFMAMTDHLALGWLGYLVLILVVPVWFQPANSGLVLGIIFAIVGGICIDVPRNGVWGVRIPWTYGSPMIWKKVNGLMGRLLLVASYSMVGVGWVWPAAFPIYQVVVIVGILVLVLAYAHQLHLTL</sequence>
<protein>
    <submittedName>
        <fullName evidence="3">SdpI family protein</fullName>
    </submittedName>
</protein>
<evidence type="ECO:0000313" key="2">
    <source>
        <dbReference type="EMBL" id="AYJ39657.1"/>
    </source>
</evidence>
<dbReference type="InterPro" id="IPR025962">
    <property type="entry name" value="SdpI/YhfL"/>
</dbReference>
<evidence type="ECO:0000313" key="3">
    <source>
        <dbReference type="EMBL" id="TBX39162.1"/>
    </source>
</evidence>
<accession>A0A3R7CQ63</accession>
<dbReference type="Proteomes" id="UP000292648">
    <property type="component" value="Unassembled WGS sequence"/>
</dbReference>
<feature type="transmembrane region" description="Helical" evidence="1">
    <location>
        <begin position="50"/>
        <end position="72"/>
    </location>
</feature>
<dbReference type="Proteomes" id="UP000277896">
    <property type="component" value="Chromosome"/>
</dbReference>
<name>A0A3R7CQ63_9LACO</name>
<keyword evidence="1" id="KW-0472">Membrane</keyword>
<reference evidence="2 4" key="1">
    <citation type="submission" date="2018-10" db="EMBL/GenBank/DDBJ databases">
        <title>Genome seuquencing of Lactobacillus species.</title>
        <authorList>
            <person name="Baek C."/>
            <person name="Yi H."/>
        </authorList>
    </citation>
    <scope>NUCLEOTIDE SEQUENCE [LARGE SCALE GENOMIC DNA]</scope>
    <source>
        <strain evidence="2 4">DSM 10667</strain>
    </source>
</reference>
<organism evidence="3 5">
    <name type="scientific">Lactiplantibacillus paraplantarum</name>
    <dbReference type="NCBI Taxonomy" id="60520"/>
    <lineage>
        <taxon>Bacteria</taxon>
        <taxon>Bacillati</taxon>
        <taxon>Bacillota</taxon>
        <taxon>Bacilli</taxon>
        <taxon>Lactobacillales</taxon>
        <taxon>Lactobacillaceae</taxon>
        <taxon>Lactiplantibacillus</taxon>
    </lineage>
</organism>
<dbReference type="EMBL" id="SEHH01000101">
    <property type="protein sequence ID" value="TBX39162.1"/>
    <property type="molecule type" value="Genomic_DNA"/>
</dbReference>
<evidence type="ECO:0000256" key="1">
    <source>
        <dbReference type="SAM" id="Phobius"/>
    </source>
</evidence>
<gene>
    <name evidence="3" type="ORF">EUZ87_12620</name>
    <name evidence="2" type="ORF">LP667_13025</name>
</gene>
<evidence type="ECO:0000313" key="4">
    <source>
        <dbReference type="Proteomes" id="UP000277896"/>
    </source>
</evidence>
<feature type="transmembrane region" description="Helical" evidence="1">
    <location>
        <begin position="84"/>
        <end position="102"/>
    </location>
</feature>
<dbReference type="Pfam" id="PF13630">
    <property type="entry name" value="SdpI"/>
    <property type="match status" value="1"/>
</dbReference>
<reference evidence="3 5" key="2">
    <citation type="submission" date="2019-01" db="EMBL/GenBank/DDBJ databases">
        <title>Draft genome sequence of Lactobacillus paraplantarum OSY-TC318, a Producer of the novel lantibiotic Paraplantaracin TC318.</title>
        <authorList>
            <person name="Hussein W.E."/>
            <person name="Huang E."/>
            <person name="Yousef A.E."/>
        </authorList>
    </citation>
    <scope>NUCLEOTIDE SEQUENCE [LARGE SCALE GENOMIC DNA]</scope>
    <source>
        <strain evidence="3 5">OSY-TC318</strain>
    </source>
</reference>
<keyword evidence="1" id="KW-1133">Transmembrane helix</keyword>
<keyword evidence="1" id="KW-0812">Transmembrane</keyword>
<feature type="transmembrane region" description="Helical" evidence="1">
    <location>
        <begin position="176"/>
        <end position="193"/>
    </location>
</feature>
<feature type="transmembrane region" description="Helical" evidence="1">
    <location>
        <begin position="151"/>
        <end position="170"/>
    </location>
</feature>
<proteinExistence type="predicted"/>
<feature type="transmembrane region" description="Helical" evidence="1">
    <location>
        <begin position="12"/>
        <end position="30"/>
    </location>
</feature>
<evidence type="ECO:0000313" key="5">
    <source>
        <dbReference type="Proteomes" id="UP000292648"/>
    </source>
</evidence>